<dbReference type="SUPFAM" id="SSF48208">
    <property type="entry name" value="Six-hairpin glycosidases"/>
    <property type="match status" value="1"/>
</dbReference>
<proteinExistence type="inferred from homology"/>
<dbReference type="Gene3D" id="1.50.10.10">
    <property type="match status" value="1"/>
</dbReference>
<evidence type="ECO:0000313" key="3">
    <source>
        <dbReference type="EMBL" id="RBW50318.1"/>
    </source>
</evidence>
<dbReference type="Proteomes" id="UP000252706">
    <property type="component" value="Unassembled WGS sequence"/>
</dbReference>
<keyword evidence="2 3" id="KW-0413">Isomerase</keyword>
<protein>
    <submittedName>
        <fullName evidence="3">Mannose-6-phosphate isomerase</fullName>
    </submittedName>
</protein>
<dbReference type="Pfam" id="PF07221">
    <property type="entry name" value="GlcNAc_2-epim"/>
    <property type="match status" value="1"/>
</dbReference>
<dbReference type="AlphaFoldDB" id="A0A366WJP5"/>
<dbReference type="GO" id="GO:0005975">
    <property type="term" value="P:carbohydrate metabolic process"/>
    <property type="evidence" value="ECO:0007669"/>
    <property type="project" value="InterPro"/>
</dbReference>
<name>A0A366WJP5_9RHOB</name>
<evidence type="ECO:0000256" key="2">
    <source>
        <dbReference type="ARBA" id="ARBA00023235"/>
    </source>
</evidence>
<dbReference type="EMBL" id="QOCE01000052">
    <property type="protein sequence ID" value="RBW50318.1"/>
    <property type="molecule type" value="Genomic_DNA"/>
</dbReference>
<comment type="similarity">
    <text evidence="1">Belongs to the N-acylglucosamine 2-epimerase family.</text>
</comment>
<dbReference type="InterPro" id="IPR010819">
    <property type="entry name" value="AGE/CE"/>
</dbReference>
<dbReference type="PANTHER" id="PTHR15108">
    <property type="entry name" value="N-ACYLGLUCOSAMINE-2-EPIMERASE"/>
    <property type="match status" value="1"/>
</dbReference>
<dbReference type="InterPro" id="IPR008928">
    <property type="entry name" value="6-hairpin_glycosidase_sf"/>
</dbReference>
<gene>
    <name evidence="3" type="ORF">DS909_22055</name>
</gene>
<dbReference type="GO" id="GO:0016853">
    <property type="term" value="F:isomerase activity"/>
    <property type="evidence" value="ECO:0007669"/>
    <property type="project" value="UniProtKB-KW"/>
</dbReference>
<evidence type="ECO:0000256" key="1">
    <source>
        <dbReference type="ARBA" id="ARBA00008558"/>
    </source>
</evidence>
<dbReference type="InterPro" id="IPR012341">
    <property type="entry name" value="6hp_glycosidase-like_sf"/>
</dbReference>
<evidence type="ECO:0000313" key="4">
    <source>
        <dbReference type="Proteomes" id="UP000252706"/>
    </source>
</evidence>
<dbReference type="OrthoDB" id="9806359at2"/>
<comment type="caution">
    <text evidence="3">The sequence shown here is derived from an EMBL/GenBank/DDBJ whole genome shotgun (WGS) entry which is preliminary data.</text>
</comment>
<reference evidence="3 4" key="1">
    <citation type="submission" date="2018-07" db="EMBL/GenBank/DDBJ databases">
        <title>Modular assembly of carbohydrate-degrading microbial communities in the ocean.</title>
        <authorList>
            <person name="Enke T.N."/>
            <person name="Datta M.S."/>
            <person name="Schwartzman J.A."/>
            <person name="Cermak N."/>
            <person name="Schmitz D.A."/>
            <person name="Barrere J."/>
            <person name="Cordero O.X."/>
        </authorList>
    </citation>
    <scope>NUCLEOTIDE SEQUENCE [LARGE SCALE GENOMIC DNA]</scope>
    <source>
        <strain evidence="3 4">C3M10</strain>
    </source>
</reference>
<sequence length="361" mass="40110">MHHWLHHHALPLWSGTGVDTATGTVWEALDHSGQPCTALPRRLRVQLRQAYCFARTEDPVLQARAVQLFHFAMTRGFDPDSGHLAALLAPDLTILQAPHALYDLAFLLLAAAALIEAGHTDHVDLAPLDDALDRLQAQRGWHADAAHSLPRGQNAHMHLFEATTALFAATGTPRYRDIAETCLSLFRDKFQQPGGRVLEFFDVKWIPLDTTIQTTEPGHMAEWIYLIDHYETVTGRASGVDLQSLFSTVLAARDGFGLLPDRLDPTCRTRRLWPQTELLKAALVMRRRGIRGDNAAAPEQILAVMWQQYMETDVPGGWYDCRDRDGNLLSDTMPASSLYHVLSAVLMMLQDGAVSPAVLSS</sequence>
<accession>A0A366WJP5</accession>
<organism evidence="3 4">
    <name type="scientific">Phaeobacter gallaeciensis</name>
    <dbReference type="NCBI Taxonomy" id="60890"/>
    <lineage>
        <taxon>Bacteria</taxon>
        <taxon>Pseudomonadati</taxon>
        <taxon>Pseudomonadota</taxon>
        <taxon>Alphaproteobacteria</taxon>
        <taxon>Rhodobacterales</taxon>
        <taxon>Roseobacteraceae</taxon>
        <taxon>Phaeobacter</taxon>
    </lineage>
</organism>